<organism evidence="1 2">
    <name type="scientific">Phytophthora pseudosyringae</name>
    <dbReference type="NCBI Taxonomy" id="221518"/>
    <lineage>
        <taxon>Eukaryota</taxon>
        <taxon>Sar</taxon>
        <taxon>Stramenopiles</taxon>
        <taxon>Oomycota</taxon>
        <taxon>Peronosporomycetes</taxon>
        <taxon>Peronosporales</taxon>
        <taxon>Peronosporaceae</taxon>
        <taxon>Phytophthora</taxon>
    </lineage>
</organism>
<dbReference type="AlphaFoldDB" id="A0A8T1W7T0"/>
<dbReference type="Proteomes" id="UP000694044">
    <property type="component" value="Unassembled WGS sequence"/>
</dbReference>
<comment type="caution">
    <text evidence="1">The sequence shown here is derived from an EMBL/GenBank/DDBJ whole genome shotgun (WGS) entry which is preliminary data.</text>
</comment>
<reference evidence="1" key="1">
    <citation type="submission" date="2021-02" db="EMBL/GenBank/DDBJ databases">
        <authorList>
            <person name="Palmer J.M."/>
        </authorList>
    </citation>
    <scope>NUCLEOTIDE SEQUENCE</scope>
    <source>
        <strain evidence="1">SCRP734</strain>
    </source>
</reference>
<evidence type="ECO:0000313" key="2">
    <source>
        <dbReference type="Proteomes" id="UP000694044"/>
    </source>
</evidence>
<sequence length="100" mass="10662">MRGSGPKADAEEVRCYECRAEGGGERRRSVVLTGVVDCCISDVTPSLLPDSSAAAMSTPNERISVDTLDRAMVLGRPPFAAMMNPDQTVGDYSLVPSEKI</sequence>
<protein>
    <submittedName>
        <fullName evidence="1">Uncharacterized protein</fullName>
    </submittedName>
</protein>
<accession>A0A8T1W7T0</accession>
<proteinExistence type="predicted"/>
<evidence type="ECO:0000313" key="1">
    <source>
        <dbReference type="EMBL" id="KAG7389366.1"/>
    </source>
</evidence>
<gene>
    <name evidence="1" type="ORF">PHYPSEUDO_010494</name>
</gene>
<name>A0A8T1W7T0_9STRA</name>
<keyword evidence="2" id="KW-1185">Reference proteome</keyword>
<dbReference type="EMBL" id="JAGDFM010000045">
    <property type="protein sequence ID" value="KAG7389366.1"/>
    <property type="molecule type" value="Genomic_DNA"/>
</dbReference>